<dbReference type="InterPro" id="IPR021109">
    <property type="entry name" value="Peptidase_aspartic_dom_sf"/>
</dbReference>
<gene>
    <name evidence="4" type="ORF">EPI10_021001</name>
</gene>
<evidence type="ECO:0000313" key="4">
    <source>
        <dbReference type="EMBL" id="KAA3480579.1"/>
    </source>
</evidence>
<organism evidence="4 5">
    <name type="scientific">Gossypium australe</name>
    <dbReference type="NCBI Taxonomy" id="47621"/>
    <lineage>
        <taxon>Eukaryota</taxon>
        <taxon>Viridiplantae</taxon>
        <taxon>Streptophyta</taxon>
        <taxon>Embryophyta</taxon>
        <taxon>Tracheophyta</taxon>
        <taxon>Spermatophyta</taxon>
        <taxon>Magnoliopsida</taxon>
        <taxon>eudicotyledons</taxon>
        <taxon>Gunneridae</taxon>
        <taxon>Pentapetalae</taxon>
        <taxon>rosids</taxon>
        <taxon>malvids</taxon>
        <taxon>Malvales</taxon>
        <taxon>Malvaceae</taxon>
        <taxon>Malvoideae</taxon>
        <taxon>Gossypium</taxon>
    </lineage>
</organism>
<feature type="region of interest" description="Disordered" evidence="2">
    <location>
        <begin position="1"/>
        <end position="61"/>
    </location>
</feature>
<dbReference type="GO" id="GO:0008270">
    <property type="term" value="F:zinc ion binding"/>
    <property type="evidence" value="ECO:0007669"/>
    <property type="project" value="UniProtKB-KW"/>
</dbReference>
<dbReference type="InterPro" id="IPR001878">
    <property type="entry name" value="Znf_CCHC"/>
</dbReference>
<accession>A0A5B6WFR2</accession>
<keyword evidence="1" id="KW-0479">Metal-binding</keyword>
<reference evidence="5" key="1">
    <citation type="journal article" date="2019" name="Plant Biotechnol. J.">
        <title>Genome sequencing of the Australian wild diploid species Gossypium australe highlights disease resistance and delayed gland morphogenesis.</title>
        <authorList>
            <person name="Cai Y."/>
            <person name="Cai X."/>
            <person name="Wang Q."/>
            <person name="Wang P."/>
            <person name="Zhang Y."/>
            <person name="Cai C."/>
            <person name="Xu Y."/>
            <person name="Wang K."/>
            <person name="Zhou Z."/>
            <person name="Wang C."/>
            <person name="Geng S."/>
            <person name="Li B."/>
            <person name="Dong Q."/>
            <person name="Hou Y."/>
            <person name="Wang H."/>
            <person name="Ai P."/>
            <person name="Liu Z."/>
            <person name="Yi F."/>
            <person name="Sun M."/>
            <person name="An G."/>
            <person name="Cheng J."/>
            <person name="Zhang Y."/>
            <person name="Shi Q."/>
            <person name="Xie Y."/>
            <person name="Shi X."/>
            <person name="Chang Y."/>
            <person name="Huang F."/>
            <person name="Chen Y."/>
            <person name="Hong S."/>
            <person name="Mi L."/>
            <person name="Sun Q."/>
            <person name="Zhang L."/>
            <person name="Zhou B."/>
            <person name="Peng R."/>
            <person name="Zhang X."/>
            <person name="Liu F."/>
        </authorList>
    </citation>
    <scope>NUCLEOTIDE SEQUENCE [LARGE SCALE GENOMIC DNA]</scope>
    <source>
        <strain evidence="5">cv. PA1801</strain>
    </source>
</reference>
<dbReference type="OrthoDB" id="1747743at2759"/>
<dbReference type="Pfam" id="PF00098">
    <property type="entry name" value="zf-CCHC"/>
    <property type="match status" value="1"/>
</dbReference>
<dbReference type="Proteomes" id="UP000325315">
    <property type="component" value="Unassembled WGS sequence"/>
</dbReference>
<name>A0A5B6WFR2_9ROSI</name>
<dbReference type="AlphaFoldDB" id="A0A5B6WFR2"/>
<keyword evidence="1" id="KW-0863">Zinc-finger</keyword>
<evidence type="ECO:0000256" key="2">
    <source>
        <dbReference type="SAM" id="MobiDB-lite"/>
    </source>
</evidence>
<dbReference type="CDD" id="cd00303">
    <property type="entry name" value="retropepsin_like"/>
    <property type="match status" value="1"/>
</dbReference>
<evidence type="ECO:0000313" key="5">
    <source>
        <dbReference type="Proteomes" id="UP000325315"/>
    </source>
</evidence>
<comment type="caution">
    <text evidence="4">The sequence shown here is derived from an EMBL/GenBank/DDBJ whole genome shotgun (WGS) entry which is preliminary data.</text>
</comment>
<keyword evidence="1" id="KW-0862">Zinc</keyword>
<evidence type="ECO:0000259" key="3">
    <source>
        <dbReference type="PROSITE" id="PS50158"/>
    </source>
</evidence>
<protein>
    <submittedName>
        <fullName evidence="4">Retrovirus-related Pol polyprotein from transposon 17.6</fullName>
    </submittedName>
</protein>
<dbReference type="PANTHER" id="PTHR35046:SF9">
    <property type="entry name" value="RNA-DIRECTED DNA POLYMERASE"/>
    <property type="match status" value="1"/>
</dbReference>
<dbReference type="Gene3D" id="4.10.60.10">
    <property type="entry name" value="Zinc finger, CCHC-type"/>
    <property type="match status" value="1"/>
</dbReference>
<evidence type="ECO:0000256" key="1">
    <source>
        <dbReference type="PROSITE-ProRule" id="PRU00047"/>
    </source>
</evidence>
<dbReference type="SUPFAM" id="SSF57756">
    <property type="entry name" value="Retrovirus zinc finger-like domains"/>
    <property type="match status" value="1"/>
</dbReference>
<dbReference type="GO" id="GO:0003676">
    <property type="term" value="F:nucleic acid binding"/>
    <property type="evidence" value="ECO:0007669"/>
    <property type="project" value="InterPro"/>
</dbReference>
<sequence>MAIKVEKQLKRKGTVRGYSTVNTSKWSRDVSKNTPPNRAKEPMVPGKSNKPMVESSKGKAVESFPNRSRDIKCFKCLRRGHFASQCPNRSTMVVRANGEIESEEETEMIPKPYPTKRRTWSMLLTVNYSSLKSLENEQQRKNIFHTQCQVQGKVCSVIIDGGSCTNVANTIMVEKLGLPTTNHSSPYKLQWLNDDGELKVTKQVLVSFSIR</sequence>
<dbReference type="EMBL" id="SMMG02000003">
    <property type="protein sequence ID" value="KAA3480579.1"/>
    <property type="molecule type" value="Genomic_DNA"/>
</dbReference>
<dbReference type="InterPro" id="IPR036875">
    <property type="entry name" value="Znf_CCHC_sf"/>
</dbReference>
<feature type="domain" description="CCHC-type" evidence="3">
    <location>
        <begin position="72"/>
        <end position="88"/>
    </location>
</feature>
<keyword evidence="5" id="KW-1185">Reference proteome</keyword>
<dbReference type="PANTHER" id="PTHR35046">
    <property type="entry name" value="ZINC KNUCKLE (CCHC-TYPE) FAMILY PROTEIN"/>
    <property type="match status" value="1"/>
</dbReference>
<dbReference type="Gene3D" id="2.40.70.10">
    <property type="entry name" value="Acid Proteases"/>
    <property type="match status" value="1"/>
</dbReference>
<proteinExistence type="predicted"/>
<dbReference type="PROSITE" id="PS50158">
    <property type="entry name" value="ZF_CCHC"/>
    <property type="match status" value="1"/>
</dbReference>
<dbReference type="SMART" id="SM00343">
    <property type="entry name" value="ZnF_C2HC"/>
    <property type="match status" value="1"/>
</dbReference>